<gene>
    <name evidence="2" type="ORF">MSEN_37070</name>
</gene>
<evidence type="ECO:0000313" key="2">
    <source>
        <dbReference type="EMBL" id="GFG71987.1"/>
    </source>
</evidence>
<dbReference type="GO" id="GO:0016491">
    <property type="term" value="F:oxidoreductase activity"/>
    <property type="evidence" value="ECO:0007669"/>
    <property type="project" value="InterPro"/>
</dbReference>
<dbReference type="Gene3D" id="1.10.3110.10">
    <property type="entry name" value="protoporphyrinogen ix oxidase, domain 3"/>
    <property type="match status" value="1"/>
</dbReference>
<comment type="caution">
    <text evidence="2">The sequence shown here is derived from an EMBL/GenBank/DDBJ whole genome shotgun (WGS) entry which is preliminary data.</text>
</comment>
<reference evidence="2 3" key="1">
    <citation type="journal article" date="2019" name="Emerg. Microbes Infect.">
        <title>Comprehensive subspecies identification of 175 nontuberculous mycobacteria species based on 7547 genomic profiles.</title>
        <authorList>
            <person name="Matsumoto Y."/>
            <person name="Kinjo T."/>
            <person name="Motooka D."/>
            <person name="Nabeya D."/>
            <person name="Jung N."/>
            <person name="Uechi K."/>
            <person name="Horii T."/>
            <person name="Iida T."/>
            <person name="Fujita J."/>
            <person name="Nakamura S."/>
        </authorList>
    </citation>
    <scope>NUCLEOTIDE SEQUENCE [LARGE SCALE GENOMIC DNA]</scope>
    <source>
        <strain evidence="2 3">JCM 16017</strain>
    </source>
</reference>
<protein>
    <submittedName>
        <fullName evidence="2">Protoporphyrinogen oxidase</fullName>
    </submittedName>
</protein>
<organism evidence="2 3">
    <name type="scientific">Mycolicibacter senuensis</name>
    <dbReference type="NCBI Taxonomy" id="386913"/>
    <lineage>
        <taxon>Bacteria</taxon>
        <taxon>Bacillati</taxon>
        <taxon>Actinomycetota</taxon>
        <taxon>Actinomycetes</taxon>
        <taxon>Mycobacteriales</taxon>
        <taxon>Mycobacteriaceae</taxon>
        <taxon>Mycolicibacter</taxon>
    </lineage>
</organism>
<dbReference type="PRINTS" id="PR00419">
    <property type="entry name" value="ADXRDTASE"/>
</dbReference>
<dbReference type="InterPro" id="IPR050464">
    <property type="entry name" value="Zeta_carotene_desat/Oxidored"/>
</dbReference>
<dbReference type="Gene3D" id="3.90.660.20">
    <property type="entry name" value="Protoporphyrinogen oxidase, mitochondrial, domain 2"/>
    <property type="match status" value="1"/>
</dbReference>
<dbReference type="InterPro" id="IPR036188">
    <property type="entry name" value="FAD/NAD-bd_sf"/>
</dbReference>
<dbReference type="AlphaFoldDB" id="A0A7I9XRS5"/>
<sequence>MSPDSPGDPDAATGGREVRPRVAVIGAGVSGLSCAYRLRQAGLRPELFERSDTVGGRARTAWCGGFGFDTGAGALPSTSREVKSLLRSLGLDDHVEKRGATIGVLRGARVERIHRRQPLSLLNFRALSAASKLSLSRLGVDLARRYGSINPIDMSTAARFDTQTVREYADSRFPADVFDYLIAPLTRALFLVEPEQTSVVDLFAAAKTLLVANSIWTHRAGVAFFTERLARGLDIRHRVEVGSVREHDDRVDLTWRCEGKEHHQSFDAAVLAIPAPEVLKIHGGLDENRAAYLNELAYSSSIVVNLGVRTAPTEESSMVLIPRAVNRALPVIGLGHNLAPGRVPPNSGILTAFWMDAWSQKHWDEEDSRIVAQTRQAINDLFPGWAADVQASHVSRWSSALVASRPGTFAGLRQFAVRSRSDRRIQLAGDYHAQTSINASVGAGQRAAADLVRILGRGCDVR</sequence>
<dbReference type="EMBL" id="BLKV01000002">
    <property type="protein sequence ID" value="GFG71987.1"/>
    <property type="molecule type" value="Genomic_DNA"/>
</dbReference>
<accession>A0A7I9XRS5</accession>
<dbReference type="PANTHER" id="PTHR42923">
    <property type="entry name" value="PROTOPORPHYRINOGEN OXIDASE"/>
    <property type="match status" value="1"/>
</dbReference>
<dbReference type="InterPro" id="IPR002937">
    <property type="entry name" value="Amino_oxidase"/>
</dbReference>
<dbReference type="Pfam" id="PF01593">
    <property type="entry name" value="Amino_oxidase"/>
    <property type="match status" value="1"/>
</dbReference>
<proteinExistence type="predicted"/>
<dbReference type="SUPFAM" id="SSF54373">
    <property type="entry name" value="FAD-linked reductases, C-terminal domain"/>
    <property type="match status" value="1"/>
</dbReference>
<evidence type="ECO:0000313" key="3">
    <source>
        <dbReference type="Proteomes" id="UP000465263"/>
    </source>
</evidence>
<dbReference type="Proteomes" id="UP000465263">
    <property type="component" value="Unassembled WGS sequence"/>
</dbReference>
<name>A0A7I9XRS5_9MYCO</name>
<dbReference type="RefSeq" id="WP_163705525.1">
    <property type="nucleotide sequence ID" value="NZ_BLKV01000002.1"/>
</dbReference>
<keyword evidence="3" id="KW-1185">Reference proteome</keyword>
<evidence type="ECO:0000259" key="1">
    <source>
        <dbReference type="Pfam" id="PF01593"/>
    </source>
</evidence>
<dbReference type="SUPFAM" id="SSF51905">
    <property type="entry name" value="FAD/NAD(P)-binding domain"/>
    <property type="match status" value="1"/>
</dbReference>
<dbReference type="Gene3D" id="3.50.50.60">
    <property type="entry name" value="FAD/NAD(P)-binding domain"/>
    <property type="match status" value="1"/>
</dbReference>
<feature type="domain" description="Amine oxidase" evidence="1">
    <location>
        <begin position="29"/>
        <end position="451"/>
    </location>
</feature>